<dbReference type="GO" id="GO:0016301">
    <property type="term" value="F:kinase activity"/>
    <property type="evidence" value="ECO:0007669"/>
    <property type="project" value="UniProtKB-KW"/>
</dbReference>
<dbReference type="InterPro" id="IPR004358">
    <property type="entry name" value="Sig_transdc_His_kin-like_C"/>
</dbReference>
<evidence type="ECO:0000256" key="4">
    <source>
        <dbReference type="ARBA" id="ARBA00022553"/>
    </source>
</evidence>
<comment type="caution">
    <text evidence="15">The sequence shown here is derived from an EMBL/GenBank/DDBJ whole genome shotgun (WGS) entry which is preliminary data.</text>
</comment>
<dbReference type="EMBL" id="JAGGMS010000001">
    <property type="protein sequence ID" value="MBP2185739.1"/>
    <property type="molecule type" value="Genomic_DNA"/>
</dbReference>
<evidence type="ECO:0000256" key="5">
    <source>
        <dbReference type="ARBA" id="ARBA00022679"/>
    </source>
</evidence>
<dbReference type="PROSITE" id="PS50109">
    <property type="entry name" value="HIS_KIN"/>
    <property type="match status" value="1"/>
</dbReference>
<dbReference type="SMART" id="SM00388">
    <property type="entry name" value="HisKA"/>
    <property type="match status" value="1"/>
</dbReference>
<dbReference type="PRINTS" id="PR00344">
    <property type="entry name" value="BCTRLSENSOR"/>
</dbReference>
<evidence type="ECO:0000313" key="15">
    <source>
        <dbReference type="EMBL" id="MBP2185739.1"/>
    </source>
</evidence>
<dbReference type="PROSITE" id="PS50885">
    <property type="entry name" value="HAMP"/>
    <property type="match status" value="1"/>
</dbReference>
<evidence type="ECO:0000256" key="8">
    <source>
        <dbReference type="ARBA" id="ARBA00022989"/>
    </source>
</evidence>
<keyword evidence="7 15" id="KW-0418">Kinase</keyword>
<dbReference type="CDD" id="cd00082">
    <property type="entry name" value="HisKA"/>
    <property type="match status" value="1"/>
</dbReference>
<dbReference type="PANTHER" id="PTHR43304">
    <property type="entry name" value="PHYTOCHROME-LIKE PROTEIN CPH1"/>
    <property type="match status" value="1"/>
</dbReference>
<keyword evidence="12" id="KW-0472">Membrane</keyword>
<evidence type="ECO:0000259" key="13">
    <source>
        <dbReference type="PROSITE" id="PS50109"/>
    </source>
</evidence>
<keyword evidence="8 12" id="KW-1133">Transmembrane helix</keyword>
<evidence type="ECO:0000256" key="2">
    <source>
        <dbReference type="ARBA" id="ARBA00004236"/>
    </source>
</evidence>
<dbReference type="Pfam" id="PF00672">
    <property type="entry name" value="HAMP"/>
    <property type="match status" value="1"/>
</dbReference>
<dbReference type="PANTHER" id="PTHR43304:SF1">
    <property type="entry name" value="PAC DOMAIN-CONTAINING PROTEIN"/>
    <property type="match status" value="1"/>
</dbReference>
<dbReference type="InterPro" id="IPR005467">
    <property type="entry name" value="His_kinase_dom"/>
</dbReference>
<dbReference type="InterPro" id="IPR003661">
    <property type="entry name" value="HisK_dim/P_dom"/>
</dbReference>
<dbReference type="InterPro" id="IPR052162">
    <property type="entry name" value="Sensor_kinase/Photoreceptor"/>
</dbReference>
<evidence type="ECO:0000313" key="16">
    <source>
        <dbReference type="Proteomes" id="UP000741013"/>
    </source>
</evidence>
<evidence type="ECO:0000256" key="7">
    <source>
        <dbReference type="ARBA" id="ARBA00022777"/>
    </source>
</evidence>
<feature type="coiled-coil region" evidence="10">
    <location>
        <begin position="257"/>
        <end position="288"/>
    </location>
</feature>
<dbReference type="InterPro" id="IPR007891">
    <property type="entry name" value="CHASE3"/>
</dbReference>
<dbReference type="SUPFAM" id="SSF47384">
    <property type="entry name" value="Homodimeric domain of signal transducing histidine kinase"/>
    <property type="match status" value="1"/>
</dbReference>
<dbReference type="SMART" id="SM00304">
    <property type="entry name" value="HAMP"/>
    <property type="match status" value="1"/>
</dbReference>
<evidence type="ECO:0000256" key="11">
    <source>
        <dbReference type="SAM" id="MobiDB-lite"/>
    </source>
</evidence>
<keyword evidence="5" id="KW-0808">Transferase</keyword>
<evidence type="ECO:0000256" key="3">
    <source>
        <dbReference type="ARBA" id="ARBA00012438"/>
    </source>
</evidence>
<feature type="transmembrane region" description="Helical" evidence="12">
    <location>
        <begin position="21"/>
        <end position="45"/>
    </location>
</feature>
<keyword evidence="4" id="KW-0597">Phosphoprotein</keyword>
<evidence type="ECO:0000256" key="1">
    <source>
        <dbReference type="ARBA" id="ARBA00000085"/>
    </source>
</evidence>
<reference evidence="15 16" key="1">
    <citation type="submission" date="2021-03" db="EMBL/GenBank/DDBJ databases">
        <title>Sequencing the genomes of 1000 actinobacteria strains.</title>
        <authorList>
            <person name="Klenk H.-P."/>
        </authorList>
    </citation>
    <scope>NUCLEOTIDE SEQUENCE [LARGE SCALE GENOMIC DNA]</scope>
    <source>
        <strain evidence="15 16">DSM 45510</strain>
    </source>
</reference>
<dbReference type="SMART" id="SM00387">
    <property type="entry name" value="HATPase_c"/>
    <property type="match status" value="1"/>
</dbReference>
<feature type="domain" description="Histidine kinase" evidence="13">
    <location>
        <begin position="291"/>
        <end position="505"/>
    </location>
</feature>
<accession>A0ABS4Q3R2</accession>
<evidence type="ECO:0000256" key="10">
    <source>
        <dbReference type="SAM" id="Coils"/>
    </source>
</evidence>
<dbReference type="EC" id="2.7.13.3" evidence="3"/>
<evidence type="ECO:0000259" key="14">
    <source>
        <dbReference type="PROSITE" id="PS50885"/>
    </source>
</evidence>
<organism evidence="15 16">
    <name type="scientific">Amycolatopsis magusensis</name>
    <dbReference type="NCBI Taxonomy" id="882444"/>
    <lineage>
        <taxon>Bacteria</taxon>
        <taxon>Bacillati</taxon>
        <taxon>Actinomycetota</taxon>
        <taxon>Actinomycetes</taxon>
        <taxon>Pseudonocardiales</taxon>
        <taxon>Pseudonocardiaceae</taxon>
        <taxon>Amycolatopsis</taxon>
    </lineage>
</organism>
<feature type="region of interest" description="Disordered" evidence="11">
    <location>
        <begin position="503"/>
        <end position="523"/>
    </location>
</feature>
<dbReference type="SUPFAM" id="SSF55874">
    <property type="entry name" value="ATPase domain of HSP90 chaperone/DNA topoisomerase II/histidine kinase"/>
    <property type="match status" value="1"/>
</dbReference>
<protein>
    <recommendedName>
        <fullName evidence="3">histidine kinase</fullName>
        <ecNumber evidence="3">2.7.13.3</ecNumber>
    </recommendedName>
</protein>
<evidence type="ECO:0000256" key="12">
    <source>
        <dbReference type="SAM" id="Phobius"/>
    </source>
</evidence>
<dbReference type="InterPro" id="IPR003660">
    <property type="entry name" value="HAMP_dom"/>
</dbReference>
<comment type="catalytic activity">
    <reaction evidence="1">
        <text>ATP + protein L-histidine = ADP + protein N-phospho-L-histidine.</text>
        <dbReference type="EC" id="2.7.13.3"/>
    </reaction>
</comment>
<dbReference type="Pfam" id="PF00512">
    <property type="entry name" value="HisKA"/>
    <property type="match status" value="1"/>
</dbReference>
<evidence type="ECO:0000256" key="6">
    <source>
        <dbReference type="ARBA" id="ARBA00022692"/>
    </source>
</evidence>
<name>A0ABS4Q3R2_9PSEU</name>
<evidence type="ECO:0000256" key="9">
    <source>
        <dbReference type="ARBA" id="ARBA00023012"/>
    </source>
</evidence>
<dbReference type="Gene3D" id="6.10.340.10">
    <property type="match status" value="1"/>
</dbReference>
<keyword evidence="10" id="KW-0175">Coiled coil</keyword>
<gene>
    <name evidence="15" type="ORF">JOM49_007265</name>
</gene>
<keyword evidence="16" id="KW-1185">Reference proteome</keyword>
<dbReference type="InterPro" id="IPR003594">
    <property type="entry name" value="HATPase_dom"/>
</dbReference>
<comment type="subcellular location">
    <subcellularLocation>
        <location evidence="2">Cell membrane</location>
    </subcellularLocation>
</comment>
<dbReference type="Gene3D" id="3.30.565.10">
    <property type="entry name" value="Histidine kinase-like ATPase, C-terminal domain"/>
    <property type="match status" value="1"/>
</dbReference>
<dbReference type="RefSeq" id="WP_209668587.1">
    <property type="nucleotide sequence ID" value="NZ_JAGGMS010000001.1"/>
</dbReference>
<dbReference type="InterPro" id="IPR036890">
    <property type="entry name" value="HATPase_C_sf"/>
</dbReference>
<keyword evidence="9" id="KW-0902">Two-component regulatory system</keyword>
<dbReference type="CDD" id="cd06225">
    <property type="entry name" value="HAMP"/>
    <property type="match status" value="1"/>
</dbReference>
<proteinExistence type="predicted"/>
<dbReference type="Proteomes" id="UP000741013">
    <property type="component" value="Unassembled WGS sequence"/>
</dbReference>
<dbReference type="InterPro" id="IPR036097">
    <property type="entry name" value="HisK_dim/P_sf"/>
</dbReference>
<feature type="transmembrane region" description="Helical" evidence="12">
    <location>
        <begin position="192"/>
        <end position="215"/>
    </location>
</feature>
<feature type="domain" description="HAMP" evidence="14">
    <location>
        <begin position="217"/>
        <end position="269"/>
    </location>
</feature>
<dbReference type="Pfam" id="PF05227">
    <property type="entry name" value="CHASE3"/>
    <property type="match status" value="1"/>
</dbReference>
<dbReference type="Gene3D" id="1.10.287.130">
    <property type="match status" value="1"/>
</dbReference>
<keyword evidence="6 12" id="KW-0812">Transmembrane</keyword>
<dbReference type="Pfam" id="PF02518">
    <property type="entry name" value="HATPase_c"/>
    <property type="match status" value="1"/>
</dbReference>
<sequence>MSTETTEQLRRRAATSWPIRRWLTLLASITAALLIGVIVAGVLALGSLDQARVRLVDEIDPGLTGAQMLTSALLNQETGVRGYLLTGDRRFYAPYTQGQAEQARAVTQLRDAGAQPGTVAGADLDAVLERAGEWQRLAETWTAPGAPQVGAQQVELSKAYFDGVRQVLDVQRGHYTSARTEARAELDTTATFLQSVLAVVAVLLIALFAALYLGFRRAIARPLQILATEVRAVTEDDLHRQVSVSGPRELVQLGADVEDMRRRIVAELAELQRARDELQRSNSDLEQFAYVASHDLQEPLRKVASFCQLLQRRYQGQLDERGDQYIEFAVDGARRMQALINDLLAFSRVGRKTGESAEVEADKLVKQATRNLETVVEETGATITHGELPVVHGETSLLTGVFQNLLSNALKFRGEQPPEIRIEAERTGGDWTFSVTDNGIGIEPEYADRIFAIFQRLHPKSAYPGTGIGLAMCRKIVEYHGGRIWLDTEAPAGHTRFRFTLPVEPVPAPGEEPAAKTAESETP</sequence>